<dbReference type="NCBIfam" id="NF005312">
    <property type="entry name" value="PRK06846.1"/>
    <property type="match status" value="1"/>
</dbReference>
<name>A0A917EPH0_9BACI</name>
<dbReference type="Pfam" id="PF07969">
    <property type="entry name" value="Amidohydro_3"/>
    <property type="match status" value="1"/>
</dbReference>
<dbReference type="GO" id="GO:0046872">
    <property type="term" value="F:metal ion binding"/>
    <property type="evidence" value="ECO:0007669"/>
    <property type="project" value="UniProtKB-KW"/>
</dbReference>
<reference evidence="4" key="1">
    <citation type="journal article" date="2014" name="Int. J. Syst. Evol. Microbiol.">
        <title>Complete genome sequence of Corynebacterium casei LMG S-19264T (=DSM 44701T), isolated from a smear-ripened cheese.</title>
        <authorList>
            <consortium name="US DOE Joint Genome Institute (JGI-PGF)"/>
            <person name="Walter F."/>
            <person name="Albersmeier A."/>
            <person name="Kalinowski J."/>
            <person name="Ruckert C."/>
        </authorList>
    </citation>
    <scope>NUCLEOTIDE SEQUENCE</scope>
    <source>
        <strain evidence="4">CGMCC 1.12698</strain>
    </source>
</reference>
<proteinExistence type="predicted"/>
<dbReference type="FunFam" id="3.20.20.140:FF:000019">
    <property type="entry name" value="Cytosine deaminase"/>
    <property type="match status" value="1"/>
</dbReference>
<dbReference type="PANTHER" id="PTHR32027">
    <property type="entry name" value="CYTOSINE DEAMINASE"/>
    <property type="match status" value="1"/>
</dbReference>
<dbReference type="InterPro" id="IPR032466">
    <property type="entry name" value="Metal_Hydrolase"/>
</dbReference>
<dbReference type="CDD" id="cd01293">
    <property type="entry name" value="Bact_CD"/>
    <property type="match status" value="1"/>
</dbReference>
<protein>
    <submittedName>
        <fullName evidence="4">Deaminase</fullName>
    </submittedName>
</protein>
<organism evidence="4 5">
    <name type="scientific">Priestia taiwanensis</name>
    <dbReference type="NCBI Taxonomy" id="1347902"/>
    <lineage>
        <taxon>Bacteria</taxon>
        <taxon>Bacillati</taxon>
        <taxon>Bacillota</taxon>
        <taxon>Bacilli</taxon>
        <taxon>Bacillales</taxon>
        <taxon>Bacillaceae</taxon>
        <taxon>Priestia</taxon>
    </lineage>
</organism>
<dbReference type="SUPFAM" id="SSF51338">
    <property type="entry name" value="Composite domain of metallo-dependent hydrolases"/>
    <property type="match status" value="1"/>
</dbReference>
<dbReference type="PANTHER" id="PTHR32027:SF9">
    <property type="entry name" value="BLL3847 PROTEIN"/>
    <property type="match status" value="1"/>
</dbReference>
<comment type="caution">
    <text evidence="4">The sequence shown here is derived from an EMBL/GenBank/DDBJ whole genome shotgun (WGS) entry which is preliminary data.</text>
</comment>
<evidence type="ECO:0000313" key="5">
    <source>
        <dbReference type="Proteomes" id="UP000605259"/>
    </source>
</evidence>
<dbReference type="InterPro" id="IPR013108">
    <property type="entry name" value="Amidohydro_3"/>
</dbReference>
<feature type="domain" description="Amidohydrolase 3" evidence="3">
    <location>
        <begin position="173"/>
        <end position="384"/>
    </location>
</feature>
<dbReference type="Gene3D" id="2.30.40.10">
    <property type="entry name" value="Urease, subunit C, domain 1"/>
    <property type="match status" value="1"/>
</dbReference>
<dbReference type="Gene3D" id="3.20.20.140">
    <property type="entry name" value="Metal-dependent hydrolases"/>
    <property type="match status" value="1"/>
</dbReference>
<dbReference type="EMBL" id="BMFK01000001">
    <property type="protein sequence ID" value="GGE68540.1"/>
    <property type="molecule type" value="Genomic_DNA"/>
</dbReference>
<evidence type="ECO:0000259" key="3">
    <source>
        <dbReference type="Pfam" id="PF07969"/>
    </source>
</evidence>
<reference evidence="4" key="2">
    <citation type="submission" date="2020-09" db="EMBL/GenBank/DDBJ databases">
        <authorList>
            <person name="Sun Q."/>
            <person name="Zhou Y."/>
        </authorList>
    </citation>
    <scope>NUCLEOTIDE SEQUENCE</scope>
    <source>
        <strain evidence="4">CGMCC 1.12698</strain>
    </source>
</reference>
<dbReference type="AlphaFoldDB" id="A0A917EPH0"/>
<keyword evidence="1" id="KW-0479">Metal-binding</keyword>
<dbReference type="GO" id="GO:0016814">
    <property type="term" value="F:hydrolase activity, acting on carbon-nitrogen (but not peptide) bonds, in cyclic amidines"/>
    <property type="evidence" value="ECO:0007669"/>
    <property type="project" value="TreeGrafter"/>
</dbReference>
<gene>
    <name evidence="4" type="ORF">GCM10007140_18250</name>
</gene>
<accession>A0A917EPH0</accession>
<dbReference type="RefSeq" id="WP_188388053.1">
    <property type="nucleotide sequence ID" value="NZ_BMFK01000001.1"/>
</dbReference>
<keyword evidence="2" id="KW-0378">Hydrolase</keyword>
<dbReference type="Proteomes" id="UP000605259">
    <property type="component" value="Unassembled WGS sequence"/>
</dbReference>
<dbReference type="InterPro" id="IPR011059">
    <property type="entry name" value="Metal-dep_hydrolase_composite"/>
</dbReference>
<evidence type="ECO:0000256" key="1">
    <source>
        <dbReference type="ARBA" id="ARBA00022723"/>
    </source>
</evidence>
<sequence>MWLTNVRLESGYRVEDGRVTGTNTELCHLLIEDGNITKIIPATESIETHLQVKDARGLLALPPFKEMHNHLDKTYLGGPWKSCTPVKSLSERLQLEAQELPILLESMPERAEVMLQLFVEAGVNHVRTHVNIDPYIGLKNLEAIKQALTTFEDKLTYEIVAFPQHGLLHNEVPALMRQAMREGATLVGGLDPAGIDKRIEAALHEMMDIAVETNADIDMHLHDPGHVGWYTIKQLTALTREAKWHNRVAVSHAFSLGDIPHERAADIADELSELGMSIMSTAPVNRVIPPVPLLRDKGVTVALGCDGFYDSWAPFGSGDMLEKAYRLCERYRWVDEHALSQSLSFITGGITPLTKTGERMWPKIGDEANIVFADASCSAEVVARRAKRPAVMYKGNITSGSLERKSE</sequence>
<keyword evidence="5" id="KW-1185">Reference proteome</keyword>
<evidence type="ECO:0000256" key="2">
    <source>
        <dbReference type="ARBA" id="ARBA00022801"/>
    </source>
</evidence>
<evidence type="ECO:0000313" key="4">
    <source>
        <dbReference type="EMBL" id="GGE68540.1"/>
    </source>
</evidence>
<dbReference type="InterPro" id="IPR052349">
    <property type="entry name" value="Metallo-hydrolase_Enzymes"/>
</dbReference>
<dbReference type="GO" id="GO:0019239">
    <property type="term" value="F:deaminase activity"/>
    <property type="evidence" value="ECO:0007669"/>
    <property type="project" value="UniProtKB-ARBA"/>
</dbReference>
<dbReference type="SUPFAM" id="SSF51556">
    <property type="entry name" value="Metallo-dependent hydrolases"/>
    <property type="match status" value="1"/>
</dbReference>